<evidence type="ECO:0000256" key="8">
    <source>
        <dbReference type="ARBA" id="ARBA00023797"/>
    </source>
</evidence>
<dbReference type="GO" id="GO:0005829">
    <property type="term" value="C:cytosol"/>
    <property type="evidence" value="ECO:0007669"/>
    <property type="project" value="TreeGrafter"/>
</dbReference>
<keyword evidence="12" id="KW-1185">Reference proteome</keyword>
<dbReference type="FunFam" id="3.40.50.80:FF:000001">
    <property type="entry name" value="NADPH--cytochrome P450 reductase 1"/>
    <property type="match status" value="1"/>
</dbReference>
<dbReference type="CDD" id="cd06204">
    <property type="entry name" value="CYPOR"/>
    <property type="match status" value="1"/>
</dbReference>
<evidence type="ECO:0000256" key="2">
    <source>
        <dbReference type="ARBA" id="ARBA00001974"/>
    </source>
</evidence>
<accession>A0AA88HGF3</accession>
<evidence type="ECO:0000313" key="12">
    <source>
        <dbReference type="Proteomes" id="UP001187531"/>
    </source>
</evidence>
<protein>
    <recommendedName>
        <fullName evidence="8">NADPH--hemoprotein reductase</fullName>
        <ecNumber evidence="8">1.6.2.4</ecNumber>
    </recommendedName>
</protein>
<dbReference type="InterPro" id="IPR029039">
    <property type="entry name" value="Flavoprotein-like_sf"/>
</dbReference>
<organism evidence="11 12">
    <name type="scientific">Artemia franciscana</name>
    <name type="common">Brine shrimp</name>
    <name type="synonym">Artemia sanfranciscana</name>
    <dbReference type="NCBI Taxonomy" id="6661"/>
    <lineage>
        <taxon>Eukaryota</taxon>
        <taxon>Metazoa</taxon>
        <taxon>Ecdysozoa</taxon>
        <taxon>Arthropoda</taxon>
        <taxon>Crustacea</taxon>
        <taxon>Branchiopoda</taxon>
        <taxon>Anostraca</taxon>
        <taxon>Artemiidae</taxon>
        <taxon>Artemia</taxon>
    </lineage>
</organism>
<feature type="domain" description="FAD-binding FR-type" evidence="10">
    <location>
        <begin position="111"/>
        <end position="351"/>
    </location>
</feature>
<comment type="caution">
    <text evidence="11">The sequence shown here is derived from an EMBL/GenBank/DDBJ whole genome shotgun (WGS) entry which is preliminary data.</text>
</comment>
<dbReference type="AlphaFoldDB" id="A0AA88HGF3"/>
<gene>
    <name evidence="11" type="ORF">QYM36_012643</name>
</gene>
<keyword evidence="6" id="KW-0521">NADP</keyword>
<proteinExistence type="predicted"/>
<evidence type="ECO:0000256" key="6">
    <source>
        <dbReference type="ARBA" id="ARBA00022857"/>
    </source>
</evidence>
<dbReference type="PROSITE" id="PS50902">
    <property type="entry name" value="FLAVODOXIN_LIKE"/>
    <property type="match status" value="1"/>
</dbReference>
<dbReference type="InterPro" id="IPR001433">
    <property type="entry name" value="OxRdtase_FAD/NAD-bd"/>
</dbReference>
<dbReference type="InterPro" id="IPR001709">
    <property type="entry name" value="Flavoprot_Pyr_Nucl_cyt_Rdtase"/>
</dbReference>
<keyword evidence="3" id="KW-0285">Flavoprotein</keyword>
<dbReference type="Gene3D" id="3.40.50.80">
    <property type="entry name" value="Nucleotide-binding domain of ferredoxin-NADP reductase (FNR) module"/>
    <property type="match status" value="1"/>
</dbReference>
<dbReference type="EC" id="1.6.2.4" evidence="8"/>
<evidence type="ECO:0000256" key="7">
    <source>
        <dbReference type="ARBA" id="ARBA00023002"/>
    </source>
</evidence>
<dbReference type="InterPro" id="IPR039261">
    <property type="entry name" value="FNR_nucleotide-bd"/>
</dbReference>
<evidence type="ECO:0000259" key="10">
    <source>
        <dbReference type="PROSITE" id="PS51384"/>
    </source>
</evidence>
<dbReference type="FunFam" id="1.20.990.10:FF:000001">
    <property type="entry name" value="NADPH--cytochrome P450 reductase"/>
    <property type="match status" value="1"/>
</dbReference>
<dbReference type="EMBL" id="JAVRJZ010000016">
    <property type="protein sequence ID" value="KAK2711550.1"/>
    <property type="molecule type" value="Genomic_DNA"/>
</dbReference>
<reference evidence="11" key="1">
    <citation type="submission" date="2023-07" db="EMBL/GenBank/DDBJ databases">
        <title>Chromosome-level genome assembly of Artemia franciscana.</title>
        <authorList>
            <person name="Jo E."/>
        </authorList>
    </citation>
    <scope>NUCLEOTIDE SEQUENCE</scope>
    <source>
        <tissue evidence="11">Whole body</tissue>
    </source>
</reference>
<dbReference type="SUPFAM" id="SSF63380">
    <property type="entry name" value="Riboflavin synthase domain-like"/>
    <property type="match status" value="1"/>
</dbReference>
<dbReference type="InterPro" id="IPR003097">
    <property type="entry name" value="CysJ-like_FAD-binding"/>
</dbReference>
<dbReference type="Pfam" id="PF00175">
    <property type="entry name" value="NAD_binding_1"/>
    <property type="match status" value="1"/>
</dbReference>
<dbReference type="Gene3D" id="3.40.50.360">
    <property type="match status" value="1"/>
</dbReference>
<dbReference type="PANTHER" id="PTHR19384:SF17">
    <property type="entry name" value="NADPH--CYTOCHROME P450 REDUCTASE"/>
    <property type="match status" value="1"/>
</dbReference>
<evidence type="ECO:0000256" key="1">
    <source>
        <dbReference type="ARBA" id="ARBA00001917"/>
    </source>
</evidence>
<dbReference type="PRINTS" id="PR00371">
    <property type="entry name" value="FPNCR"/>
</dbReference>
<comment type="cofactor">
    <cofactor evidence="1">
        <name>FMN</name>
        <dbReference type="ChEBI" id="CHEBI:58210"/>
    </cofactor>
</comment>
<feature type="non-terminal residue" evidence="11">
    <location>
        <position position="507"/>
    </location>
</feature>
<keyword evidence="5" id="KW-0274">FAD</keyword>
<sequence>VFGLGNKTYEHYNAMGKFVDKRVEELGGRRVVELGLGDDDANIEEDFVTWKEKFWPAVMDFFNLEFKLQDISMRQYKLVSPPMDLPQEKIFKGEIARLRSFTNQRPPFDAKNPYLATVKAWKELFKGGDRSCMHIEMDTSGSKLRYDSGDHVAIYPVNDSELVQKFGDLLNIDLDTLFSLQNIDEDSTKKSPFPVPCTYRTALSHYVDITACPRTHVIKEIADYATNQEDKEKLLLLASNNPEGKAYYQKFVLDDCRSLLHILEDFPSCKPPLDMVCELLPRLQARFYSISSSPKVHPTAVHVTAVVVRYTTPTGRINKGVATTWLSSKKPEDGVVHTVPCYIRKSQFRLPPRVQTPIIMIGPGTGIAPFRGFLQERAFLKSEGRPVGENVLYFGCRKKDHDFLYEEELNSYVQDGVLKLRVAFSREQAQKVYVQHLLKEDAKDVWRIIGQENGHLYLCGDAKNMAREVLETLILIIQTEGNMSEADARSFIKKMEGQRRYATDVWS</sequence>
<dbReference type="Proteomes" id="UP001187531">
    <property type="component" value="Unassembled WGS sequence"/>
</dbReference>
<evidence type="ECO:0000313" key="11">
    <source>
        <dbReference type="EMBL" id="KAK2711550.1"/>
    </source>
</evidence>
<evidence type="ECO:0000256" key="4">
    <source>
        <dbReference type="ARBA" id="ARBA00022643"/>
    </source>
</evidence>
<dbReference type="Gene3D" id="2.40.30.10">
    <property type="entry name" value="Translation factors"/>
    <property type="match status" value="1"/>
</dbReference>
<dbReference type="SUPFAM" id="SSF52218">
    <property type="entry name" value="Flavoproteins"/>
    <property type="match status" value="1"/>
</dbReference>
<feature type="domain" description="Flavodoxin-like" evidence="9">
    <location>
        <begin position="1"/>
        <end position="55"/>
    </location>
</feature>
<dbReference type="GO" id="GO:0010181">
    <property type="term" value="F:FMN binding"/>
    <property type="evidence" value="ECO:0007669"/>
    <property type="project" value="InterPro"/>
</dbReference>
<dbReference type="Pfam" id="PF00667">
    <property type="entry name" value="FAD_binding_1"/>
    <property type="match status" value="1"/>
</dbReference>
<name>A0AA88HGF3_ARTSF</name>
<evidence type="ECO:0000256" key="5">
    <source>
        <dbReference type="ARBA" id="ARBA00022827"/>
    </source>
</evidence>
<evidence type="ECO:0000259" key="9">
    <source>
        <dbReference type="PROSITE" id="PS50902"/>
    </source>
</evidence>
<dbReference type="GO" id="GO:0050660">
    <property type="term" value="F:flavin adenine dinucleotide binding"/>
    <property type="evidence" value="ECO:0007669"/>
    <property type="project" value="TreeGrafter"/>
</dbReference>
<dbReference type="InterPro" id="IPR017927">
    <property type="entry name" value="FAD-bd_FR_type"/>
</dbReference>
<dbReference type="InterPro" id="IPR017938">
    <property type="entry name" value="Riboflavin_synthase-like_b-brl"/>
</dbReference>
<dbReference type="PANTHER" id="PTHR19384">
    <property type="entry name" value="NITRIC OXIDE SYNTHASE-RELATED"/>
    <property type="match status" value="1"/>
</dbReference>
<dbReference type="PROSITE" id="PS51384">
    <property type="entry name" value="FAD_FR"/>
    <property type="match status" value="1"/>
</dbReference>
<keyword evidence="7" id="KW-0560">Oxidoreductase</keyword>
<keyword evidence="4" id="KW-0288">FMN</keyword>
<dbReference type="GO" id="GO:0009725">
    <property type="term" value="P:response to hormone"/>
    <property type="evidence" value="ECO:0007669"/>
    <property type="project" value="TreeGrafter"/>
</dbReference>
<dbReference type="SUPFAM" id="SSF52343">
    <property type="entry name" value="Ferredoxin reductase-like, C-terminal NADP-linked domain"/>
    <property type="match status" value="1"/>
</dbReference>
<evidence type="ECO:0000256" key="3">
    <source>
        <dbReference type="ARBA" id="ARBA00022630"/>
    </source>
</evidence>
<dbReference type="GO" id="GO:0003958">
    <property type="term" value="F:NADPH-hemoprotein reductase activity"/>
    <property type="evidence" value="ECO:0007669"/>
    <property type="project" value="UniProtKB-EC"/>
</dbReference>
<dbReference type="InterPro" id="IPR008254">
    <property type="entry name" value="Flavodoxin/NO_synth"/>
</dbReference>
<dbReference type="Pfam" id="PF00258">
    <property type="entry name" value="Flavodoxin_1"/>
    <property type="match status" value="1"/>
</dbReference>
<comment type="cofactor">
    <cofactor evidence="2">
        <name>FAD</name>
        <dbReference type="ChEBI" id="CHEBI:57692"/>
    </cofactor>
</comment>
<dbReference type="InterPro" id="IPR023173">
    <property type="entry name" value="NADPH_Cyt_P450_Rdtase_alpha"/>
</dbReference>
<dbReference type="Gene3D" id="1.20.990.10">
    <property type="entry name" value="NADPH-cytochrome p450 Reductase, Chain A, domain 3"/>
    <property type="match status" value="1"/>
</dbReference>